<protein>
    <recommendedName>
        <fullName evidence="6">7,8-dihydroneopterin aldolase</fullName>
        <ecNumber evidence="6">4.1.2.25</ecNumber>
    </recommendedName>
</protein>
<evidence type="ECO:0000259" key="7">
    <source>
        <dbReference type="SMART" id="SM00905"/>
    </source>
</evidence>
<dbReference type="PANTHER" id="PTHR42844:SF1">
    <property type="entry name" value="DIHYDRONEOPTERIN ALDOLASE 1-RELATED"/>
    <property type="match status" value="1"/>
</dbReference>
<dbReference type="Proteomes" id="UP001432099">
    <property type="component" value="Chromosome"/>
</dbReference>
<keyword evidence="4 6" id="KW-0289">Folate biosynthesis</keyword>
<comment type="pathway">
    <text evidence="2 6">Cofactor biosynthesis; tetrahydrofolate biosynthesis; 2-amino-4-hydroxy-6-hydroxymethyl-7,8-dihydropteridine diphosphate from 7,8-dihydroneopterin triphosphate: step 3/4.</text>
</comment>
<evidence type="ECO:0000256" key="2">
    <source>
        <dbReference type="ARBA" id="ARBA00005013"/>
    </source>
</evidence>
<evidence type="ECO:0000256" key="5">
    <source>
        <dbReference type="ARBA" id="ARBA00023239"/>
    </source>
</evidence>
<accession>A0ABN6ZLQ9</accession>
<evidence type="ECO:0000313" key="9">
    <source>
        <dbReference type="Proteomes" id="UP001432099"/>
    </source>
</evidence>
<dbReference type="InterPro" id="IPR006156">
    <property type="entry name" value="Dihydroneopterin_aldolase"/>
</dbReference>
<organism evidence="8 9">
    <name type="scientific">Turicibacter faecis</name>
    <dbReference type="NCBI Taxonomy" id="2963365"/>
    <lineage>
        <taxon>Bacteria</taxon>
        <taxon>Bacillati</taxon>
        <taxon>Bacillota</taxon>
        <taxon>Erysipelotrichia</taxon>
        <taxon>Erysipelotrichales</taxon>
        <taxon>Turicibacteraceae</taxon>
        <taxon>Turicibacter</taxon>
    </lineage>
</organism>
<dbReference type="EC" id="4.1.2.25" evidence="6"/>
<evidence type="ECO:0000256" key="6">
    <source>
        <dbReference type="RuleBase" id="RU362079"/>
    </source>
</evidence>
<dbReference type="SUPFAM" id="SSF55620">
    <property type="entry name" value="Tetrahydrobiopterin biosynthesis enzymes-like"/>
    <property type="match status" value="1"/>
</dbReference>
<comment type="function">
    <text evidence="6">Catalyzes the conversion of 7,8-dihydroneopterin to 6-hydroxymethyl-7,8-dihydropterin.</text>
</comment>
<evidence type="ECO:0000256" key="1">
    <source>
        <dbReference type="ARBA" id="ARBA00001353"/>
    </source>
</evidence>
<evidence type="ECO:0000256" key="4">
    <source>
        <dbReference type="ARBA" id="ARBA00022909"/>
    </source>
</evidence>
<dbReference type="NCBIfam" id="TIGR00525">
    <property type="entry name" value="folB"/>
    <property type="match status" value="1"/>
</dbReference>
<dbReference type="Gene3D" id="3.30.1130.10">
    <property type="match status" value="1"/>
</dbReference>
<comment type="similarity">
    <text evidence="3 6">Belongs to the DHNA family.</text>
</comment>
<reference evidence="8" key="1">
    <citation type="journal article" date="2024" name="Int. J. Syst. Evol. Microbiol.">
        <title>Turicibacter faecis sp. nov., isolated from faeces of heart failure mouse model.</title>
        <authorList>
            <person name="Imamura Y."/>
            <person name="Motooka D."/>
            <person name="Nakajima Y."/>
            <person name="Ito S."/>
            <person name="Kitakaze M."/>
            <person name="Iida T."/>
            <person name="Nakamura S."/>
        </authorList>
    </citation>
    <scope>NUCLEOTIDE SEQUENCE</scope>
    <source>
        <strain evidence="8">TC023</strain>
    </source>
</reference>
<dbReference type="RefSeq" id="WP_161832571.1">
    <property type="nucleotide sequence ID" value="NZ_AP028127.1"/>
</dbReference>
<dbReference type="EMBL" id="AP028127">
    <property type="protein sequence ID" value="BEH91863.1"/>
    <property type="molecule type" value="Genomic_DNA"/>
</dbReference>
<dbReference type="InterPro" id="IPR006157">
    <property type="entry name" value="FolB_dom"/>
</dbReference>
<name>A0ABN6ZLQ9_9FIRM</name>
<sequence length="120" mass="13690">MEQIMLNDMIFVTRHGACPHEYEFDQKFKVDVWMKTNCVARAGASDALNLTINYADAYAIIEDIMYGEHVDLLETLAYRIGNSLIQTYRTIENVKVEVRKMQPPITNFNGTAAVSLLVTR</sequence>
<evidence type="ECO:0000313" key="8">
    <source>
        <dbReference type="EMBL" id="BEH91863.1"/>
    </source>
</evidence>
<comment type="catalytic activity">
    <reaction evidence="1 6">
        <text>7,8-dihydroneopterin = 6-hydroxymethyl-7,8-dihydropterin + glycolaldehyde</text>
        <dbReference type="Rhea" id="RHEA:10540"/>
        <dbReference type="ChEBI" id="CHEBI:17001"/>
        <dbReference type="ChEBI" id="CHEBI:17071"/>
        <dbReference type="ChEBI" id="CHEBI:44841"/>
        <dbReference type="EC" id="4.1.2.25"/>
    </reaction>
</comment>
<proteinExistence type="inferred from homology"/>
<dbReference type="NCBIfam" id="TIGR00526">
    <property type="entry name" value="folB_dom"/>
    <property type="match status" value="1"/>
</dbReference>
<keyword evidence="9" id="KW-1185">Reference proteome</keyword>
<dbReference type="InterPro" id="IPR043133">
    <property type="entry name" value="GTP-CH-I_C/QueF"/>
</dbReference>
<keyword evidence="5 6" id="KW-0456">Lyase</keyword>
<feature type="domain" description="Dihydroneopterin aldolase/epimerase" evidence="7">
    <location>
        <begin position="4"/>
        <end position="118"/>
    </location>
</feature>
<gene>
    <name evidence="8" type="ORF">T23_19650</name>
</gene>
<evidence type="ECO:0000256" key="3">
    <source>
        <dbReference type="ARBA" id="ARBA00005708"/>
    </source>
</evidence>
<dbReference type="SMART" id="SM00905">
    <property type="entry name" value="FolB"/>
    <property type="match status" value="1"/>
</dbReference>
<dbReference type="Pfam" id="PF02152">
    <property type="entry name" value="FolB"/>
    <property type="match status" value="1"/>
</dbReference>
<dbReference type="PANTHER" id="PTHR42844">
    <property type="entry name" value="DIHYDRONEOPTERIN ALDOLASE 1-RELATED"/>
    <property type="match status" value="1"/>
</dbReference>